<evidence type="ECO:0000313" key="2">
    <source>
        <dbReference type="EMBL" id="KAK7492092.1"/>
    </source>
</evidence>
<proteinExistence type="predicted"/>
<dbReference type="AlphaFoldDB" id="A0ABD0KXY5"/>
<comment type="caution">
    <text evidence="2">The sequence shown here is derived from an EMBL/GenBank/DDBJ whole genome shotgun (WGS) entry which is preliminary data.</text>
</comment>
<dbReference type="Proteomes" id="UP001519460">
    <property type="component" value="Unassembled WGS sequence"/>
</dbReference>
<accession>A0ABD0KXY5</accession>
<evidence type="ECO:0000313" key="3">
    <source>
        <dbReference type="Proteomes" id="UP001519460"/>
    </source>
</evidence>
<evidence type="ECO:0000256" key="1">
    <source>
        <dbReference type="SAM" id="MobiDB-lite"/>
    </source>
</evidence>
<sequence length="135" mass="14969">MKLAEYPSSVSTSCSDKHSPEGCQQLSRKSSFVFGVAFGIPVPRAVTTDAPYFPLIHSVFFITYSRQKQRGWTDVNNSRARVLLCVKSVAFEAHVLRDITVDVPYLPLILAFLAFLLITTLSKRIGCPATPVYLS</sequence>
<gene>
    <name evidence="2" type="ORF">BaRGS_00016756</name>
</gene>
<feature type="region of interest" description="Disordered" evidence="1">
    <location>
        <begin position="1"/>
        <end position="20"/>
    </location>
</feature>
<keyword evidence="3" id="KW-1185">Reference proteome</keyword>
<name>A0ABD0KXY5_9CAEN</name>
<dbReference type="EMBL" id="JACVVK020000107">
    <property type="protein sequence ID" value="KAK7492092.1"/>
    <property type="molecule type" value="Genomic_DNA"/>
</dbReference>
<organism evidence="2 3">
    <name type="scientific">Batillaria attramentaria</name>
    <dbReference type="NCBI Taxonomy" id="370345"/>
    <lineage>
        <taxon>Eukaryota</taxon>
        <taxon>Metazoa</taxon>
        <taxon>Spiralia</taxon>
        <taxon>Lophotrochozoa</taxon>
        <taxon>Mollusca</taxon>
        <taxon>Gastropoda</taxon>
        <taxon>Caenogastropoda</taxon>
        <taxon>Sorbeoconcha</taxon>
        <taxon>Cerithioidea</taxon>
        <taxon>Batillariidae</taxon>
        <taxon>Batillaria</taxon>
    </lineage>
</organism>
<reference evidence="2 3" key="1">
    <citation type="journal article" date="2023" name="Sci. Data">
        <title>Genome assembly of the Korean intertidal mud-creeper Batillaria attramentaria.</title>
        <authorList>
            <person name="Patra A.K."/>
            <person name="Ho P.T."/>
            <person name="Jun S."/>
            <person name="Lee S.J."/>
            <person name="Kim Y."/>
            <person name="Won Y.J."/>
        </authorList>
    </citation>
    <scope>NUCLEOTIDE SEQUENCE [LARGE SCALE GENOMIC DNA]</scope>
    <source>
        <strain evidence="2">Wonlab-2016</strain>
    </source>
</reference>
<protein>
    <submittedName>
        <fullName evidence="2">Uncharacterized protein</fullName>
    </submittedName>
</protein>